<proteinExistence type="predicted"/>
<evidence type="ECO:0000313" key="3">
    <source>
        <dbReference type="Proteomes" id="UP000290809"/>
    </source>
</evidence>
<dbReference type="Proteomes" id="UP000290809">
    <property type="component" value="Unassembled WGS sequence"/>
</dbReference>
<sequence length="213" mass="24446">IDSTNSLNSLQSGTLSSEQRCPTPSSSIMKLQSINKVSKFDTTEQLSDQPSLLEENFNVSSIINQSDQLILTNDLIDLHSNNQNKINQNLNKIDNNNNNTSISNRKCVQFLKSANSVKKNKNQWHQIEVEMDKESLKESELRLTTKGQITKKTVEKKYFLLIKPEICLTKYHNIPTNRYTHIAMQCMRRMALYNKATGELVKKSNQKNELAPW</sequence>
<organism evidence="2 3">
    <name type="scientific">Schistosoma bovis</name>
    <name type="common">Blood fluke</name>
    <dbReference type="NCBI Taxonomy" id="6184"/>
    <lineage>
        <taxon>Eukaryota</taxon>
        <taxon>Metazoa</taxon>
        <taxon>Spiralia</taxon>
        <taxon>Lophotrochozoa</taxon>
        <taxon>Platyhelminthes</taxon>
        <taxon>Trematoda</taxon>
        <taxon>Digenea</taxon>
        <taxon>Strigeidida</taxon>
        <taxon>Schistosomatoidea</taxon>
        <taxon>Schistosomatidae</taxon>
        <taxon>Schistosoma</taxon>
    </lineage>
</organism>
<name>A0A430PZ62_SCHBO</name>
<feature type="non-terminal residue" evidence="2">
    <location>
        <position position="1"/>
    </location>
</feature>
<keyword evidence="3" id="KW-1185">Reference proteome</keyword>
<comment type="caution">
    <text evidence="2">The sequence shown here is derived from an EMBL/GenBank/DDBJ whole genome shotgun (WGS) entry which is preliminary data.</text>
</comment>
<accession>A0A430PZ62</accession>
<dbReference type="EMBL" id="QMKO01003869">
    <property type="protein sequence ID" value="RTG80771.1"/>
    <property type="molecule type" value="Genomic_DNA"/>
</dbReference>
<feature type="region of interest" description="Disordered" evidence="1">
    <location>
        <begin position="1"/>
        <end position="26"/>
    </location>
</feature>
<reference evidence="2 3" key="1">
    <citation type="journal article" date="2019" name="PLoS Pathog.">
        <title>Genome sequence of the bovine parasite Schistosoma bovis Tanzania.</title>
        <authorList>
            <person name="Oey H."/>
            <person name="Zakrzewski M."/>
            <person name="Gobert G."/>
            <person name="Gravermann K."/>
            <person name="Stoye J."/>
            <person name="Jones M."/>
            <person name="Mcmanus D."/>
            <person name="Krause L."/>
        </authorList>
    </citation>
    <scope>NUCLEOTIDE SEQUENCE [LARGE SCALE GENOMIC DNA]</scope>
    <source>
        <strain evidence="2 3">TAN1997</strain>
    </source>
</reference>
<evidence type="ECO:0000256" key="1">
    <source>
        <dbReference type="SAM" id="MobiDB-lite"/>
    </source>
</evidence>
<dbReference type="AlphaFoldDB" id="A0A430PZ62"/>
<gene>
    <name evidence="2" type="ORF">DC041_0008172</name>
</gene>
<evidence type="ECO:0000313" key="2">
    <source>
        <dbReference type="EMBL" id="RTG80771.1"/>
    </source>
</evidence>
<protein>
    <submittedName>
        <fullName evidence="2">Uncharacterized protein</fullName>
    </submittedName>
</protein>